<evidence type="ECO:0000256" key="6">
    <source>
        <dbReference type="ARBA" id="ARBA00023134"/>
    </source>
</evidence>
<evidence type="ECO:0000256" key="7">
    <source>
        <dbReference type="ARBA" id="ARBA00034296"/>
    </source>
</evidence>
<protein>
    <recommendedName>
        <fullName evidence="10">Tubulin/FtsZ GTPase domain-containing protein</fullName>
    </recommendedName>
</protein>
<dbReference type="Gramene" id="Zm00001eb164180_T001">
    <property type="protein sequence ID" value="Zm00001eb164180_P001"/>
    <property type="gene ID" value="Zm00001eb164180"/>
</dbReference>
<organism evidence="11 12">
    <name type="scientific">Zea mays</name>
    <name type="common">Maize</name>
    <dbReference type="NCBI Taxonomy" id="4577"/>
    <lineage>
        <taxon>Eukaryota</taxon>
        <taxon>Viridiplantae</taxon>
        <taxon>Streptophyta</taxon>
        <taxon>Embryophyta</taxon>
        <taxon>Tracheophyta</taxon>
        <taxon>Spermatophyta</taxon>
        <taxon>Magnoliopsida</taxon>
        <taxon>Liliopsida</taxon>
        <taxon>Poales</taxon>
        <taxon>Poaceae</taxon>
        <taxon>PACMAD clade</taxon>
        <taxon>Panicoideae</taxon>
        <taxon>Andropogonodae</taxon>
        <taxon>Andropogoneae</taxon>
        <taxon>Tripsacinae</taxon>
        <taxon>Zea</taxon>
    </lineage>
</organism>
<comment type="function">
    <text evidence="7">Tubulin is the major constituent of microtubules, a cylinder consisting of laterally associated linear protofilaments composed of alpha- and beta-tubulin heterodimers. Microtubules grow by the addition of GTP-tubulin dimers to the microtubule end, where a stabilizing cap forms. Below the cap, tubulin dimers are in GDP-bound state, owing to GTPase activity of alpha-tubulin.</text>
</comment>
<reference evidence="11" key="2">
    <citation type="submission" date="2019-07" db="EMBL/GenBank/DDBJ databases">
        <authorList>
            <person name="Seetharam A."/>
            <person name="Woodhouse M."/>
            <person name="Cannon E."/>
        </authorList>
    </citation>
    <scope>NUCLEOTIDE SEQUENCE [LARGE SCALE GENOMIC DNA]</scope>
    <source>
        <strain evidence="11">cv. B73</strain>
    </source>
</reference>
<dbReference type="Gene3D" id="3.40.50.1440">
    <property type="entry name" value="Tubulin/FtsZ, GTPase domain"/>
    <property type="match status" value="1"/>
</dbReference>
<keyword evidence="2" id="KW-0493">Microtubule</keyword>
<name>A0A804NJ51_MAIZE</name>
<dbReference type="InterPro" id="IPR003008">
    <property type="entry name" value="Tubulin_FtsZ_GTPase"/>
</dbReference>
<feature type="transmembrane region" description="Helical" evidence="9">
    <location>
        <begin position="211"/>
        <end position="232"/>
    </location>
</feature>
<keyword evidence="6" id="KW-0342">GTP-binding</keyword>
<comment type="similarity">
    <text evidence="1">Belongs to the tubulin family.</text>
</comment>
<comment type="catalytic activity">
    <reaction evidence="8">
        <text>GTP + H2O = GDP + phosphate + H(+)</text>
        <dbReference type="Rhea" id="RHEA:19669"/>
        <dbReference type="ChEBI" id="CHEBI:15377"/>
        <dbReference type="ChEBI" id="CHEBI:15378"/>
        <dbReference type="ChEBI" id="CHEBI:37565"/>
        <dbReference type="ChEBI" id="CHEBI:43474"/>
        <dbReference type="ChEBI" id="CHEBI:58189"/>
    </reaction>
    <physiologicalReaction direction="left-to-right" evidence="8">
        <dbReference type="Rhea" id="RHEA:19670"/>
    </physiologicalReaction>
</comment>
<keyword evidence="5" id="KW-0460">Magnesium</keyword>
<evidence type="ECO:0000313" key="11">
    <source>
        <dbReference type="EnsemblPlants" id="Zm00001eb164180_P001"/>
    </source>
</evidence>
<dbReference type="Pfam" id="PF03151">
    <property type="entry name" value="TPT"/>
    <property type="match status" value="1"/>
</dbReference>
<keyword evidence="9" id="KW-0812">Transmembrane</keyword>
<keyword evidence="12" id="KW-1185">Reference proteome</keyword>
<dbReference type="InParanoid" id="A0A804NJ51"/>
<reference evidence="12" key="1">
    <citation type="submission" date="2015-12" db="EMBL/GenBank/DDBJ databases">
        <title>Update maize B73 reference genome by single molecule sequencing technologies.</title>
        <authorList>
            <consortium name="Maize Genome Sequencing Project"/>
            <person name="Ware D."/>
        </authorList>
    </citation>
    <scope>NUCLEOTIDE SEQUENCE [LARGE SCALE GENOMIC DNA]</scope>
    <source>
        <strain evidence="12">cv. B73</strain>
    </source>
</reference>
<reference evidence="11" key="3">
    <citation type="submission" date="2021-05" db="UniProtKB">
        <authorList>
            <consortium name="EnsemblPlants"/>
        </authorList>
    </citation>
    <scope>IDENTIFICATION</scope>
    <source>
        <strain evidence="11">cv. B73</strain>
    </source>
</reference>
<feature type="domain" description="Tubulin/FtsZ GTPase" evidence="10">
    <location>
        <begin position="1"/>
        <end position="147"/>
    </location>
</feature>
<evidence type="ECO:0000256" key="8">
    <source>
        <dbReference type="ARBA" id="ARBA00049117"/>
    </source>
</evidence>
<evidence type="ECO:0000256" key="2">
    <source>
        <dbReference type="ARBA" id="ARBA00022701"/>
    </source>
</evidence>
<evidence type="ECO:0000256" key="9">
    <source>
        <dbReference type="SAM" id="Phobius"/>
    </source>
</evidence>
<accession>A0A804NJ51</accession>
<proteinExistence type="inferred from homology"/>
<dbReference type="InterPro" id="IPR002452">
    <property type="entry name" value="Alpha_tubulin"/>
</dbReference>
<keyword evidence="3" id="KW-0547">Nucleotide-binding</keyword>
<dbReference type="GO" id="GO:0005200">
    <property type="term" value="F:structural constituent of cytoskeleton"/>
    <property type="evidence" value="ECO:0007669"/>
    <property type="project" value="InterPro"/>
</dbReference>
<evidence type="ECO:0000313" key="12">
    <source>
        <dbReference type="Proteomes" id="UP000007305"/>
    </source>
</evidence>
<dbReference type="PANTHER" id="PTHR11588">
    <property type="entry name" value="TUBULIN"/>
    <property type="match status" value="1"/>
</dbReference>
<keyword evidence="9" id="KW-1133">Transmembrane helix</keyword>
<keyword evidence="4" id="KW-0378">Hydrolase</keyword>
<dbReference type="EnsemblPlants" id="Zm00001eb164180_T001">
    <property type="protein sequence ID" value="Zm00001eb164180_P001"/>
    <property type="gene ID" value="Zm00001eb164180"/>
</dbReference>
<feature type="transmembrane region" description="Helical" evidence="9">
    <location>
        <begin position="158"/>
        <end position="180"/>
    </location>
</feature>
<keyword evidence="9" id="KW-0472">Membrane</keyword>
<dbReference type="GO" id="GO:0007017">
    <property type="term" value="P:microtubule-based process"/>
    <property type="evidence" value="ECO:0007669"/>
    <property type="project" value="InterPro"/>
</dbReference>
<dbReference type="InterPro" id="IPR004853">
    <property type="entry name" value="Sugar_P_trans_dom"/>
</dbReference>
<dbReference type="InterPro" id="IPR036525">
    <property type="entry name" value="Tubulin/FtsZ_GTPase_sf"/>
</dbReference>
<sequence>MGSCHSYSICHLEQLISGKEDAANNFARGHYTVGKVIVDLCLDRVRKLAYNCTGLQGFLVFNAVGGGTGSVLGSLLLERLSVDYGKKSKLGFTIYPSPQVDHLFRPRAILAPNPHCSRRPPPIYTRTKRLMLQRKSLGETKSLQNGERTPSLPVLGSLVPIVGGVVLASMTEVSFNWIGFWSAMTSNLMNQSRNVYSKKILADKEDSLDDINLFSIISVMTFLLSAPLMLCVEGIKFSPPYLQNAGVNVKELFVRAALAGTSFYFYQQEWPVCVTYGAVAGYLFGMAVSLVLSPNSCSQEKGLCKNCLA</sequence>
<evidence type="ECO:0000259" key="10">
    <source>
        <dbReference type="SMART" id="SM00864"/>
    </source>
</evidence>
<dbReference type="GO" id="GO:0005874">
    <property type="term" value="C:microtubule"/>
    <property type="evidence" value="ECO:0007669"/>
    <property type="project" value="UniProtKB-KW"/>
</dbReference>
<dbReference type="GO" id="GO:0016787">
    <property type="term" value="F:hydrolase activity"/>
    <property type="evidence" value="ECO:0007669"/>
    <property type="project" value="UniProtKB-KW"/>
</dbReference>
<dbReference type="PRINTS" id="PR01162">
    <property type="entry name" value="ALPHATUBULIN"/>
</dbReference>
<evidence type="ECO:0000256" key="1">
    <source>
        <dbReference type="ARBA" id="ARBA00009636"/>
    </source>
</evidence>
<dbReference type="AlphaFoldDB" id="A0A804NJ51"/>
<dbReference type="SUPFAM" id="SSF52490">
    <property type="entry name" value="Tubulin nucleotide-binding domain-like"/>
    <property type="match status" value="1"/>
</dbReference>
<evidence type="ECO:0000256" key="4">
    <source>
        <dbReference type="ARBA" id="ARBA00022801"/>
    </source>
</evidence>
<dbReference type="GO" id="GO:0005525">
    <property type="term" value="F:GTP binding"/>
    <property type="evidence" value="ECO:0007669"/>
    <property type="project" value="UniProtKB-KW"/>
</dbReference>
<dbReference type="SMART" id="SM00864">
    <property type="entry name" value="Tubulin"/>
    <property type="match status" value="1"/>
</dbReference>
<evidence type="ECO:0000256" key="3">
    <source>
        <dbReference type="ARBA" id="ARBA00022741"/>
    </source>
</evidence>
<feature type="transmembrane region" description="Helical" evidence="9">
    <location>
        <begin position="274"/>
        <end position="292"/>
    </location>
</feature>
<dbReference type="Pfam" id="PF00091">
    <property type="entry name" value="Tubulin"/>
    <property type="match status" value="1"/>
</dbReference>
<dbReference type="Proteomes" id="UP000007305">
    <property type="component" value="Chromosome 3"/>
</dbReference>
<dbReference type="InterPro" id="IPR000217">
    <property type="entry name" value="Tubulin"/>
</dbReference>
<evidence type="ECO:0000256" key="5">
    <source>
        <dbReference type="ARBA" id="ARBA00022842"/>
    </source>
</evidence>
<dbReference type="PRINTS" id="PR01161">
    <property type="entry name" value="TUBULIN"/>
</dbReference>